<protein>
    <recommendedName>
        <fullName evidence="3">IPT/TIG domain-containing protein</fullName>
    </recommendedName>
</protein>
<sequence>MKMYAKAGTIKFVQLIAILCCILTACKKENKTEPPTNTQISAVTGSFEKMTESSIVLHGTVAEMAMLPNIIEYGFILSIKENSGYARPELEIPVGKKMADKDVVFIYKPEENFDMNIVYSYAFYVKTKNGFFKGSLNSFQMDGMQVESPSEILGMPGEVVHLKGRFSMLDGSYKLYGRLDKTQQIDYQIAPDGKSLTFKIPDVEGSQHGKKLRIDLQKNSANGSFNRQLVQISLLGKLVPPTILTYGFTDLIRFYGSCLPYSGDNDKSFQIIIGNITIPYTREIAIKDLKGLVGKSFKIGYKNGRDNVLFSADYIIRSPNAADIYFVNAVAHPNTHAIVNGFSFYSFFDMYQTKYFFGKYQVNEMEVNGDYPTETISIPIKNIPEGQYKLRLDNGFFNIESTKTIQIKKFDWTSIDKSEGYVGDYLTLTGNFIKGFEYTIYGDDFFKMPVVCSGDGKLTFQVQTFFQESESLHIVYNEFTETGWRLYMHPKALPFKSLGMTFDSLSPKTGLPGTVVQLKGKGIGLAHMIRVGDTQVYPLIKNVDEVTITIPAFQTKGKVRISAAAWGNTILLSPDYFEVQ</sequence>
<gene>
    <name evidence="1" type="ORF">D7322_07300</name>
</gene>
<organism evidence="1 2">
    <name type="scientific">Sphingobacterium puteale</name>
    <dbReference type="NCBI Taxonomy" id="2420510"/>
    <lineage>
        <taxon>Bacteria</taxon>
        <taxon>Pseudomonadati</taxon>
        <taxon>Bacteroidota</taxon>
        <taxon>Sphingobacteriia</taxon>
        <taxon>Sphingobacteriales</taxon>
        <taxon>Sphingobacteriaceae</taxon>
        <taxon>Sphingobacterium</taxon>
    </lineage>
</organism>
<name>A0A420W1Y6_9SPHI</name>
<evidence type="ECO:0000313" key="1">
    <source>
        <dbReference type="EMBL" id="RKO72592.1"/>
    </source>
</evidence>
<dbReference type="OrthoDB" id="690704at2"/>
<accession>A0A420W1Y6</accession>
<reference evidence="1 2" key="1">
    <citation type="submission" date="2018-10" db="EMBL/GenBank/DDBJ databases">
        <title>Sphingobacterium sp. M05W1-28.</title>
        <authorList>
            <person name="Cai H."/>
        </authorList>
    </citation>
    <scope>NUCLEOTIDE SEQUENCE [LARGE SCALE GENOMIC DNA]</scope>
    <source>
        <strain evidence="1 2">M05W1-28</strain>
    </source>
</reference>
<evidence type="ECO:0000313" key="2">
    <source>
        <dbReference type="Proteomes" id="UP000282423"/>
    </source>
</evidence>
<comment type="caution">
    <text evidence="1">The sequence shown here is derived from an EMBL/GenBank/DDBJ whole genome shotgun (WGS) entry which is preliminary data.</text>
</comment>
<dbReference type="RefSeq" id="WP_121122728.1">
    <property type="nucleotide sequence ID" value="NZ_RBWS01000005.1"/>
</dbReference>
<dbReference type="AlphaFoldDB" id="A0A420W1Y6"/>
<dbReference type="EMBL" id="RBWS01000005">
    <property type="protein sequence ID" value="RKO72592.1"/>
    <property type="molecule type" value="Genomic_DNA"/>
</dbReference>
<dbReference type="PROSITE" id="PS51257">
    <property type="entry name" value="PROKAR_LIPOPROTEIN"/>
    <property type="match status" value="1"/>
</dbReference>
<proteinExistence type="predicted"/>
<dbReference type="Proteomes" id="UP000282423">
    <property type="component" value="Unassembled WGS sequence"/>
</dbReference>
<keyword evidence="2" id="KW-1185">Reference proteome</keyword>
<evidence type="ECO:0008006" key="3">
    <source>
        <dbReference type="Google" id="ProtNLM"/>
    </source>
</evidence>